<feature type="region of interest" description="Disordered" evidence="1">
    <location>
        <begin position="47"/>
        <end position="132"/>
    </location>
</feature>
<dbReference type="AlphaFoldDB" id="A0A399JCH2"/>
<feature type="compositionally biased region" description="Low complexity" evidence="1">
    <location>
        <begin position="52"/>
        <end position="92"/>
    </location>
</feature>
<protein>
    <submittedName>
        <fullName evidence="2">Uncharacterized protein</fullName>
    </submittedName>
</protein>
<proteinExistence type="predicted"/>
<feature type="region of interest" description="Disordered" evidence="1">
    <location>
        <begin position="1"/>
        <end position="24"/>
    </location>
</feature>
<evidence type="ECO:0000256" key="1">
    <source>
        <dbReference type="SAM" id="MobiDB-lite"/>
    </source>
</evidence>
<accession>A0A399JCH2</accession>
<gene>
    <name evidence="2" type="ORF">DWB68_09820</name>
</gene>
<feature type="compositionally biased region" description="Polar residues" evidence="1">
    <location>
        <begin position="119"/>
        <end position="129"/>
    </location>
</feature>
<comment type="caution">
    <text evidence="2">The sequence shown here is derived from an EMBL/GenBank/DDBJ whole genome shotgun (WGS) entry which is preliminary data.</text>
</comment>
<dbReference type="Proteomes" id="UP000265419">
    <property type="component" value="Unassembled WGS sequence"/>
</dbReference>
<reference evidence="2 3" key="1">
    <citation type="submission" date="2018-07" db="EMBL/GenBank/DDBJ databases">
        <title>Arthrobacter sp. nov., isolated from raw cow's milk with high bacterial count.</title>
        <authorList>
            <person name="Hahne J."/>
            <person name="Isele D."/>
            <person name="Lipski A."/>
        </authorList>
    </citation>
    <scope>NUCLEOTIDE SEQUENCE [LARGE SCALE GENOMIC DNA]</scope>
    <source>
        <strain evidence="2 3">JZ R-35</strain>
    </source>
</reference>
<keyword evidence="3" id="KW-1185">Reference proteome</keyword>
<evidence type="ECO:0000313" key="3">
    <source>
        <dbReference type="Proteomes" id="UP000265419"/>
    </source>
</evidence>
<dbReference type="EMBL" id="QQXK01000018">
    <property type="protein sequence ID" value="RII41949.1"/>
    <property type="molecule type" value="Genomic_DNA"/>
</dbReference>
<name>A0A399JCH2_9MICC</name>
<evidence type="ECO:0000313" key="2">
    <source>
        <dbReference type="EMBL" id="RII41949.1"/>
    </source>
</evidence>
<organism evidence="2 3">
    <name type="scientific">Galactobacter valiniphilus</name>
    <dbReference type="NCBI Taxonomy" id="2676122"/>
    <lineage>
        <taxon>Bacteria</taxon>
        <taxon>Bacillati</taxon>
        <taxon>Actinomycetota</taxon>
        <taxon>Actinomycetes</taxon>
        <taxon>Micrococcales</taxon>
        <taxon>Micrococcaceae</taxon>
        <taxon>Galactobacter</taxon>
    </lineage>
</organism>
<sequence length="534" mass="54560">MIDAGSAAGDGSGHPAGHGARTTGSAGRALRLAAAVSVAGLLAACTTGGQDAASSPPTSALPSSSASPATQPGAADSGDDVSASGGDSTVVGIATEEASTATPLPDSFDHPELGRGSGTPLSTGTQSAGLTWADGTPVRLDVLRLSQARPHSAEELHQEANERWSSDIPGTPEGFSLMPVSTAGADGALGRGYAVAFSDATYSEEEQKIPVPRVGYVDDAGWHAGPEAAVSPYYGGFPTWTGGGRLFWIGDGSASDPEAESGDWSISSWEPGEKRPTVVVDGKDHGSLAVPTTGVVIGDSLYFAADNIEDYSAPSSLYSVPVRGGKLTTVARNAGKPQAAGRAVVFERYFEGRTAEEIAFSPNALLASVQKLVPGGTPQTLVALSRAEVMRGLKQSESADESVATDVDGLPISAVSLLSADADTVVIRQRGQVLVLHPGERIGTRLFPLLRPSPEYGLSIAATACKGGTAVLLESDRALDPVLFWLPASGRQLGWLGDASPYSKLSCTGNVITALVADPFMEGGSVVRAIRPEV</sequence>